<dbReference type="CDD" id="cd23767">
    <property type="entry name" value="IQCD"/>
    <property type="match status" value="1"/>
</dbReference>
<evidence type="ECO:0000259" key="5">
    <source>
        <dbReference type="Pfam" id="PF13178"/>
    </source>
</evidence>
<comment type="subunit">
    <text evidence="3">Binds to multiple calmodulin (CaM) in the presence of Ca(2+) and CaM-like proteins.</text>
</comment>
<feature type="region of interest" description="Disordered" evidence="4">
    <location>
        <begin position="418"/>
        <end position="492"/>
    </location>
</feature>
<dbReference type="EMBL" id="JAGFBR010000003">
    <property type="protein sequence ID" value="KAH0468927.1"/>
    <property type="molecule type" value="Genomic_DNA"/>
</dbReference>
<dbReference type="GO" id="GO:0005516">
    <property type="term" value="F:calmodulin binding"/>
    <property type="evidence" value="ECO:0007669"/>
    <property type="project" value="UniProtKB-KW"/>
</dbReference>
<name>A0AAV7HJ60_DENCH</name>
<dbReference type="InterPro" id="IPR000048">
    <property type="entry name" value="IQ_motif_EF-hand-BS"/>
</dbReference>
<evidence type="ECO:0000256" key="2">
    <source>
        <dbReference type="ARBA" id="ARBA00024341"/>
    </source>
</evidence>
<dbReference type="AlphaFoldDB" id="A0AAV7HJ60"/>
<evidence type="ECO:0000256" key="3">
    <source>
        <dbReference type="ARBA" id="ARBA00024378"/>
    </source>
</evidence>
<dbReference type="Pfam" id="PF00612">
    <property type="entry name" value="IQ"/>
    <property type="match status" value="1"/>
</dbReference>
<dbReference type="Gene3D" id="1.20.5.190">
    <property type="match status" value="1"/>
</dbReference>
<comment type="similarity">
    <text evidence="2">Belongs to the IQD family.</text>
</comment>
<sequence length="492" mass="56199">MAKRKNWLDRLKNFFTSETQSKQEKKDRRRRWLFGRLKSKFSPALPPPSLLRLKSLREAEQEQTKHAVAVAVATAAAAEAALAAAQAAAQVVRLTGNSLSYQRTQEIAATKIQTAFRGYLARRALRALKGLVKLQALIRGQAVRRQTNITLKGLKSLMKIQSKACANRMKTAAHNLSNEDKDVFHLKALKDRLTVYTQAQELILIGIRQRINADMDMRVLFKPGRTADLMRLIMCMVLLVEIFDRTLHNKWLALVTTKHSDRMWNGSILSKDEIISLLRKRQEAAFKRERAMDYASTYQERRHVANPTTPISDHELNTNTRHANWSWLDSQPQDKDIHEVSPLQCRDRIARNQQLLASESPGFMNSEHKGKAEEFELVYQARRSFNRSERAQSKDDDFFSSSPYFPSYMASTASTKAKFRSASTPKQRQGTLNSSDHCSLNKDKLLSPLPFVKTPLNHQRSPRLRGNSGPAKHFSIDSERSLVSWEKSSPFR</sequence>
<accession>A0AAV7HJ60</accession>
<feature type="domain" description="DUF4005" evidence="5">
    <location>
        <begin position="396"/>
        <end position="440"/>
    </location>
</feature>
<keyword evidence="7" id="KW-1185">Reference proteome</keyword>
<dbReference type="SMART" id="SM00015">
    <property type="entry name" value="IQ"/>
    <property type="match status" value="1"/>
</dbReference>
<evidence type="ECO:0000313" key="7">
    <source>
        <dbReference type="Proteomes" id="UP000775213"/>
    </source>
</evidence>
<gene>
    <name evidence="6" type="ORF">IEQ34_002159</name>
</gene>
<evidence type="ECO:0000313" key="6">
    <source>
        <dbReference type="EMBL" id="KAH0468927.1"/>
    </source>
</evidence>
<comment type="caution">
    <text evidence="6">The sequence shown here is derived from an EMBL/GenBank/DDBJ whole genome shotgun (WGS) entry which is preliminary data.</text>
</comment>
<feature type="compositionally biased region" description="Polar residues" evidence="4">
    <location>
        <begin position="418"/>
        <end position="438"/>
    </location>
</feature>
<dbReference type="PANTHER" id="PTHR32295">
    <property type="entry name" value="IQ-DOMAIN 5-RELATED"/>
    <property type="match status" value="1"/>
</dbReference>
<dbReference type="PROSITE" id="PS50096">
    <property type="entry name" value="IQ"/>
    <property type="match status" value="2"/>
</dbReference>
<proteinExistence type="inferred from homology"/>
<reference evidence="6 7" key="1">
    <citation type="journal article" date="2021" name="Hortic Res">
        <title>Chromosome-scale assembly of the Dendrobium chrysotoxum genome enhances the understanding of orchid evolution.</title>
        <authorList>
            <person name="Zhang Y."/>
            <person name="Zhang G.Q."/>
            <person name="Zhang D."/>
            <person name="Liu X.D."/>
            <person name="Xu X.Y."/>
            <person name="Sun W.H."/>
            <person name="Yu X."/>
            <person name="Zhu X."/>
            <person name="Wang Z.W."/>
            <person name="Zhao X."/>
            <person name="Zhong W.Y."/>
            <person name="Chen H."/>
            <person name="Yin W.L."/>
            <person name="Huang T."/>
            <person name="Niu S.C."/>
            <person name="Liu Z.J."/>
        </authorList>
    </citation>
    <scope>NUCLEOTIDE SEQUENCE [LARGE SCALE GENOMIC DNA]</scope>
    <source>
        <strain evidence="6">Lindl</strain>
    </source>
</reference>
<protein>
    <recommendedName>
        <fullName evidence="5">DUF4005 domain-containing protein</fullName>
    </recommendedName>
</protein>
<keyword evidence="1" id="KW-0112">Calmodulin-binding</keyword>
<organism evidence="6 7">
    <name type="scientific">Dendrobium chrysotoxum</name>
    <name type="common">Orchid</name>
    <dbReference type="NCBI Taxonomy" id="161865"/>
    <lineage>
        <taxon>Eukaryota</taxon>
        <taxon>Viridiplantae</taxon>
        <taxon>Streptophyta</taxon>
        <taxon>Embryophyta</taxon>
        <taxon>Tracheophyta</taxon>
        <taxon>Spermatophyta</taxon>
        <taxon>Magnoliopsida</taxon>
        <taxon>Liliopsida</taxon>
        <taxon>Asparagales</taxon>
        <taxon>Orchidaceae</taxon>
        <taxon>Epidendroideae</taxon>
        <taxon>Malaxideae</taxon>
        <taxon>Dendrobiinae</taxon>
        <taxon>Dendrobium</taxon>
    </lineage>
</organism>
<evidence type="ECO:0000256" key="4">
    <source>
        <dbReference type="SAM" id="MobiDB-lite"/>
    </source>
</evidence>
<dbReference type="Pfam" id="PF13178">
    <property type="entry name" value="DUF4005"/>
    <property type="match status" value="1"/>
</dbReference>
<dbReference type="InterPro" id="IPR025064">
    <property type="entry name" value="DUF4005"/>
</dbReference>
<dbReference type="PANTHER" id="PTHR32295:SF41">
    <property type="entry name" value="PROTEIN IQ-DOMAIN 11"/>
    <property type="match status" value="1"/>
</dbReference>
<dbReference type="Proteomes" id="UP000775213">
    <property type="component" value="Unassembled WGS sequence"/>
</dbReference>
<evidence type="ECO:0000256" key="1">
    <source>
        <dbReference type="ARBA" id="ARBA00022860"/>
    </source>
</evidence>